<feature type="active site" description="Proton donor/acceptor" evidence="9">
    <location>
        <position position="218"/>
    </location>
</feature>
<evidence type="ECO:0000256" key="10">
    <source>
        <dbReference type="PIRNR" id="PIRNR026671"/>
    </source>
</evidence>
<keyword evidence="11" id="KW-0732">Signal</keyword>
<comment type="function">
    <text evidence="9 10">Catalyzes hydrolysis of the D-alanyl-D-alanine dipeptide.</text>
</comment>
<sequence length="239" mass="26397">MNNAHRLAFGCMLLALTALVHADGTPALSPATTAQQAGLVDVRQLAPDITEDIKYAGSDNFVGTPVDGYLAPKCLLLKPAAEALARVERDLRAQHQRLKLFDCYRPARAVKHFVRWAGDLADQRTKATHYPKLDKSALLGDYIAPVSGHSRGATVDLTLMQCDAADTHCTPLDMGTDFDYFGTLANTDSPEASATQHANRQVLKRAMEREGFRNYAMEWWHYTLNPEPTPDTIYDVPVQ</sequence>
<feature type="signal peptide" evidence="11">
    <location>
        <begin position="1"/>
        <end position="22"/>
    </location>
</feature>
<evidence type="ECO:0000256" key="4">
    <source>
        <dbReference type="ARBA" id="ARBA00022801"/>
    </source>
</evidence>
<evidence type="ECO:0000256" key="5">
    <source>
        <dbReference type="ARBA" id="ARBA00022833"/>
    </source>
</evidence>
<evidence type="ECO:0000313" key="12">
    <source>
        <dbReference type="EMBL" id="MET3652201.1"/>
    </source>
</evidence>
<dbReference type="Pfam" id="PF01427">
    <property type="entry name" value="Peptidase_M15"/>
    <property type="match status" value="1"/>
</dbReference>
<protein>
    <recommendedName>
        <fullName evidence="9 10">D-alanyl-D-alanine dipeptidase</fullName>
        <shortName evidence="9 10">D-Ala-D-Ala dipeptidase</shortName>
        <ecNumber evidence="9 10">3.4.13.22</ecNumber>
    </recommendedName>
</protein>
<dbReference type="PANTHER" id="PTHR43126">
    <property type="entry name" value="D-ALANYL-D-ALANINE DIPEPTIDASE"/>
    <property type="match status" value="1"/>
</dbReference>
<evidence type="ECO:0000256" key="2">
    <source>
        <dbReference type="ARBA" id="ARBA00022670"/>
    </source>
</evidence>
<evidence type="ECO:0000256" key="8">
    <source>
        <dbReference type="ARBA" id="ARBA00023316"/>
    </source>
</evidence>
<feature type="binding site" evidence="9">
    <location>
        <position position="221"/>
    </location>
    <ligand>
        <name>Zn(2+)</name>
        <dbReference type="ChEBI" id="CHEBI:29105"/>
        <note>catalytic</note>
    </ligand>
</feature>
<dbReference type="CDD" id="cd14817">
    <property type="entry name" value="D-Ala-D-Ala_dipeptidase_VanX"/>
    <property type="match status" value="1"/>
</dbReference>
<comment type="caution">
    <text evidence="12">The sequence shown here is derived from an EMBL/GenBank/DDBJ whole genome shotgun (WGS) entry which is preliminary data.</text>
</comment>
<dbReference type="PANTHER" id="PTHR43126:SF1">
    <property type="entry name" value="D-ALANYL-D-ALANINE DIPEPTIDASE"/>
    <property type="match status" value="1"/>
</dbReference>
<feature type="chain" id="PRO_5047025982" description="D-alanyl-D-alanine dipeptidase" evidence="11">
    <location>
        <begin position="23"/>
        <end position="239"/>
    </location>
</feature>
<keyword evidence="3 9" id="KW-0479">Metal-binding</keyword>
<accession>A0ABV2JTN4</accession>
<keyword evidence="2 9" id="KW-0645">Protease</keyword>
<feature type="site" description="Transition state stabilizer" evidence="9">
    <location>
        <position position="105"/>
    </location>
</feature>
<evidence type="ECO:0000313" key="13">
    <source>
        <dbReference type="Proteomes" id="UP001549184"/>
    </source>
</evidence>
<gene>
    <name evidence="9" type="primary">ddpX</name>
    <name evidence="12" type="ORF">ABIC75_001923</name>
</gene>
<evidence type="ECO:0000256" key="1">
    <source>
        <dbReference type="ARBA" id="ARBA00001362"/>
    </source>
</evidence>
<evidence type="ECO:0000256" key="9">
    <source>
        <dbReference type="HAMAP-Rule" id="MF_01924"/>
    </source>
</evidence>
<evidence type="ECO:0000256" key="3">
    <source>
        <dbReference type="ARBA" id="ARBA00022723"/>
    </source>
</evidence>
<keyword evidence="6 9" id="KW-0224">Dipeptidase</keyword>
<proteinExistence type="inferred from homology"/>
<name>A0ABV2JTN4_9GAMM</name>
<feature type="binding site" evidence="9">
    <location>
        <position position="156"/>
    </location>
    <ligand>
        <name>Zn(2+)</name>
        <dbReference type="ChEBI" id="CHEBI:29105"/>
        <note>catalytic</note>
    </ligand>
</feature>
<dbReference type="Gene3D" id="3.30.1380.10">
    <property type="match status" value="1"/>
</dbReference>
<keyword evidence="4 9" id="KW-0378">Hydrolase</keyword>
<dbReference type="InterPro" id="IPR000755">
    <property type="entry name" value="A_A_dipeptidase"/>
</dbReference>
<keyword evidence="8 10" id="KW-0961">Cell wall biogenesis/degradation</keyword>
<keyword evidence="5 9" id="KW-0862">Zinc</keyword>
<comment type="similarity">
    <text evidence="9 10">Belongs to the peptidase M15D family.</text>
</comment>
<evidence type="ECO:0000256" key="11">
    <source>
        <dbReference type="SAM" id="SignalP"/>
    </source>
</evidence>
<organism evidence="12 13">
    <name type="scientific">Dyella japonica</name>
    <dbReference type="NCBI Taxonomy" id="231455"/>
    <lineage>
        <taxon>Bacteria</taxon>
        <taxon>Pseudomonadati</taxon>
        <taxon>Pseudomonadota</taxon>
        <taxon>Gammaproteobacteria</taxon>
        <taxon>Lysobacterales</taxon>
        <taxon>Rhodanobacteraceae</taxon>
        <taxon>Dyella</taxon>
    </lineage>
</organism>
<comment type="cofactor">
    <cofactor evidence="9">
        <name>Zn(2+)</name>
        <dbReference type="ChEBI" id="CHEBI:29105"/>
    </cofactor>
    <text evidence="9">Binds 1 zinc ion per subunit.</text>
</comment>
<keyword evidence="13" id="KW-1185">Reference proteome</keyword>
<comment type="catalytic activity">
    <reaction evidence="1 9 10">
        <text>D-alanyl-D-alanine + H2O = 2 D-alanine</text>
        <dbReference type="Rhea" id="RHEA:20661"/>
        <dbReference type="ChEBI" id="CHEBI:15377"/>
        <dbReference type="ChEBI" id="CHEBI:57416"/>
        <dbReference type="ChEBI" id="CHEBI:57822"/>
        <dbReference type="EC" id="3.4.13.22"/>
    </reaction>
</comment>
<evidence type="ECO:0000256" key="7">
    <source>
        <dbReference type="ARBA" id="ARBA00023049"/>
    </source>
</evidence>
<keyword evidence="7 9" id="KW-0482">Metalloprotease</keyword>
<dbReference type="PIRSF" id="PIRSF026671">
    <property type="entry name" value="AA_dipeptidase"/>
    <property type="match status" value="1"/>
</dbReference>
<dbReference type="SUPFAM" id="SSF55166">
    <property type="entry name" value="Hedgehog/DD-peptidase"/>
    <property type="match status" value="1"/>
</dbReference>
<evidence type="ECO:0000256" key="6">
    <source>
        <dbReference type="ARBA" id="ARBA00022997"/>
    </source>
</evidence>
<feature type="binding site" evidence="9">
    <location>
        <position position="149"/>
    </location>
    <ligand>
        <name>Zn(2+)</name>
        <dbReference type="ChEBI" id="CHEBI:29105"/>
        <note>catalytic</note>
    </ligand>
</feature>
<dbReference type="Proteomes" id="UP001549184">
    <property type="component" value="Unassembled WGS sequence"/>
</dbReference>
<dbReference type="HAMAP" id="MF_01924">
    <property type="entry name" value="A_A_dipeptidase"/>
    <property type="match status" value="1"/>
</dbReference>
<reference evidence="12 13" key="1">
    <citation type="submission" date="2024-06" db="EMBL/GenBank/DDBJ databases">
        <title>Sorghum-associated microbial communities from plants grown in Nebraska, USA.</title>
        <authorList>
            <person name="Schachtman D."/>
        </authorList>
    </citation>
    <scope>NUCLEOTIDE SEQUENCE [LARGE SCALE GENOMIC DNA]</scope>
    <source>
        <strain evidence="12 13">1073</strain>
    </source>
</reference>
<dbReference type="EMBL" id="JBEPMU010000002">
    <property type="protein sequence ID" value="MET3652201.1"/>
    <property type="molecule type" value="Genomic_DNA"/>
</dbReference>
<dbReference type="GO" id="GO:0160237">
    <property type="term" value="F:D-Ala-D-Ala dipeptidase activity"/>
    <property type="evidence" value="ECO:0007669"/>
    <property type="project" value="UniProtKB-EC"/>
</dbReference>
<dbReference type="EC" id="3.4.13.22" evidence="9 10"/>
<dbReference type="InterPro" id="IPR009045">
    <property type="entry name" value="Zn_M74/Hedgehog-like"/>
</dbReference>